<protein>
    <submittedName>
        <fullName evidence="1">Uncharacterized protein</fullName>
    </submittedName>
</protein>
<reference evidence="1" key="1">
    <citation type="journal article" date="2021" name="PeerJ">
        <title>Extensive microbial diversity within the chicken gut microbiome revealed by metagenomics and culture.</title>
        <authorList>
            <person name="Gilroy R."/>
            <person name="Ravi A."/>
            <person name="Getino M."/>
            <person name="Pursley I."/>
            <person name="Horton D.L."/>
            <person name="Alikhan N.F."/>
            <person name="Baker D."/>
            <person name="Gharbi K."/>
            <person name="Hall N."/>
            <person name="Watson M."/>
            <person name="Adriaenssens E.M."/>
            <person name="Foster-Nyarko E."/>
            <person name="Jarju S."/>
            <person name="Secka A."/>
            <person name="Antonio M."/>
            <person name="Oren A."/>
            <person name="Chaudhuri R.R."/>
            <person name="La Ragione R."/>
            <person name="Hildebrand F."/>
            <person name="Pallen M.J."/>
        </authorList>
    </citation>
    <scope>NUCLEOTIDE SEQUENCE</scope>
    <source>
        <strain evidence="1">CHK178-16964</strain>
    </source>
</reference>
<accession>A0A9D2HG71</accession>
<sequence>MARDFHRITEEEFQRMETELSDTLSAYGADPVPSENPGYYGSTPYCNARFHK</sequence>
<reference evidence="1" key="2">
    <citation type="submission" date="2021-04" db="EMBL/GenBank/DDBJ databases">
        <authorList>
            <person name="Gilroy R."/>
        </authorList>
    </citation>
    <scope>NUCLEOTIDE SEQUENCE</scope>
    <source>
        <strain evidence="1">CHK178-16964</strain>
    </source>
</reference>
<proteinExistence type="predicted"/>
<evidence type="ECO:0000313" key="2">
    <source>
        <dbReference type="Proteomes" id="UP000823900"/>
    </source>
</evidence>
<organism evidence="1 2">
    <name type="scientific">Candidatus Lachnoclostridium stercoravium</name>
    <dbReference type="NCBI Taxonomy" id="2838633"/>
    <lineage>
        <taxon>Bacteria</taxon>
        <taxon>Bacillati</taxon>
        <taxon>Bacillota</taxon>
        <taxon>Clostridia</taxon>
        <taxon>Lachnospirales</taxon>
        <taxon>Lachnospiraceae</taxon>
    </lineage>
</organism>
<comment type="caution">
    <text evidence="1">The sequence shown here is derived from an EMBL/GenBank/DDBJ whole genome shotgun (WGS) entry which is preliminary data.</text>
</comment>
<dbReference type="AlphaFoldDB" id="A0A9D2HG71"/>
<evidence type="ECO:0000313" key="1">
    <source>
        <dbReference type="EMBL" id="HJA70272.1"/>
    </source>
</evidence>
<dbReference type="EMBL" id="DWZA01000016">
    <property type="protein sequence ID" value="HJA70272.1"/>
    <property type="molecule type" value="Genomic_DNA"/>
</dbReference>
<name>A0A9D2HG71_9FIRM</name>
<dbReference type="Proteomes" id="UP000823900">
    <property type="component" value="Unassembled WGS sequence"/>
</dbReference>
<gene>
    <name evidence="1" type="ORF">IAA07_01670</name>
</gene>